<evidence type="ECO:0000259" key="2">
    <source>
        <dbReference type="PROSITE" id="PS51898"/>
    </source>
</evidence>
<dbReference type="InterPro" id="IPR002104">
    <property type="entry name" value="Integrase_catalytic"/>
</dbReference>
<accession>A0ABW1UMK6</accession>
<dbReference type="Proteomes" id="UP001596310">
    <property type="component" value="Unassembled WGS sequence"/>
</dbReference>
<dbReference type="InterPro" id="IPR050090">
    <property type="entry name" value="Tyrosine_recombinase_XerCD"/>
</dbReference>
<organism evidence="3 4">
    <name type="scientific">Lapidilactobacillus achengensis</name>
    <dbReference type="NCBI Taxonomy" id="2486000"/>
    <lineage>
        <taxon>Bacteria</taxon>
        <taxon>Bacillati</taxon>
        <taxon>Bacillota</taxon>
        <taxon>Bacilli</taxon>
        <taxon>Lactobacillales</taxon>
        <taxon>Lactobacillaceae</taxon>
        <taxon>Lapidilactobacillus</taxon>
    </lineage>
</organism>
<dbReference type="RefSeq" id="WP_225422182.1">
    <property type="nucleotide sequence ID" value="NZ_JBHSSM010000007.1"/>
</dbReference>
<gene>
    <name evidence="3" type="ORF">ACFQHW_02425</name>
</gene>
<comment type="caution">
    <text evidence="3">The sequence shown here is derived from an EMBL/GenBank/DDBJ whole genome shotgun (WGS) entry which is preliminary data.</text>
</comment>
<proteinExistence type="predicted"/>
<evidence type="ECO:0000313" key="3">
    <source>
        <dbReference type="EMBL" id="MFC6314421.1"/>
    </source>
</evidence>
<feature type="domain" description="Tyr recombinase" evidence="2">
    <location>
        <begin position="17"/>
        <end position="211"/>
    </location>
</feature>
<name>A0ABW1UMK6_9LACO</name>
<dbReference type="EMBL" id="JBHSSM010000007">
    <property type="protein sequence ID" value="MFC6314421.1"/>
    <property type="molecule type" value="Genomic_DNA"/>
</dbReference>
<dbReference type="Pfam" id="PF00589">
    <property type="entry name" value="Phage_integrase"/>
    <property type="match status" value="1"/>
</dbReference>
<dbReference type="PANTHER" id="PTHR30349">
    <property type="entry name" value="PHAGE INTEGRASE-RELATED"/>
    <property type="match status" value="1"/>
</dbReference>
<dbReference type="SUPFAM" id="SSF56349">
    <property type="entry name" value="DNA breaking-rejoining enzymes"/>
    <property type="match status" value="1"/>
</dbReference>
<dbReference type="InterPro" id="IPR013762">
    <property type="entry name" value="Integrase-like_cat_sf"/>
</dbReference>
<keyword evidence="1" id="KW-0233">DNA recombination</keyword>
<evidence type="ECO:0000256" key="1">
    <source>
        <dbReference type="ARBA" id="ARBA00023172"/>
    </source>
</evidence>
<dbReference type="PROSITE" id="PS51898">
    <property type="entry name" value="TYR_RECOMBINASE"/>
    <property type="match status" value="1"/>
</dbReference>
<dbReference type="PANTHER" id="PTHR30349:SF64">
    <property type="entry name" value="PROPHAGE INTEGRASE INTD-RELATED"/>
    <property type="match status" value="1"/>
</dbReference>
<sequence length="222" mass="25443">MNNNSAKIVGNVKYKQKDIEFWTKDEFQKVIQKTSKTTYTQRLDFIILWFMFMTGMRSGEAKALTWRDIDLKAKTVNINKTLIYKSANDYEFHKTKTKDGTRVISIDQQTADFLEEWYEDQRLMVHSKFVLSLDGVPLNNNYINAIVHDYGELTGVPTITAHGLRHSHASLLISMGENALIVRDRLGHADVRTTLDVYGLLYPKSDAEAAKRLEGLLDVPPE</sequence>
<keyword evidence="4" id="KW-1185">Reference proteome</keyword>
<reference evidence="4" key="1">
    <citation type="journal article" date="2019" name="Int. J. Syst. Evol. Microbiol.">
        <title>The Global Catalogue of Microorganisms (GCM) 10K type strain sequencing project: providing services to taxonomists for standard genome sequencing and annotation.</title>
        <authorList>
            <consortium name="The Broad Institute Genomics Platform"/>
            <consortium name="The Broad Institute Genome Sequencing Center for Infectious Disease"/>
            <person name="Wu L."/>
            <person name="Ma J."/>
        </authorList>
    </citation>
    <scope>NUCLEOTIDE SEQUENCE [LARGE SCALE GENOMIC DNA]</scope>
    <source>
        <strain evidence="4">CCM 8897</strain>
    </source>
</reference>
<protein>
    <submittedName>
        <fullName evidence="3">Site-specific integrase</fullName>
    </submittedName>
</protein>
<dbReference type="InterPro" id="IPR011010">
    <property type="entry name" value="DNA_brk_join_enz"/>
</dbReference>
<dbReference type="Gene3D" id="1.10.443.10">
    <property type="entry name" value="Intergrase catalytic core"/>
    <property type="match status" value="1"/>
</dbReference>
<dbReference type="CDD" id="cd01189">
    <property type="entry name" value="INT_ICEBs1_C_like"/>
    <property type="match status" value="1"/>
</dbReference>
<evidence type="ECO:0000313" key="4">
    <source>
        <dbReference type="Proteomes" id="UP001596310"/>
    </source>
</evidence>